<comment type="similarity">
    <text evidence="1">Belongs to the beta type-B retroviral polymerase family. HERV class-II K(HML-2) pol subfamily.</text>
</comment>
<keyword evidence="6" id="KW-0255">Endonuclease</keyword>
<dbReference type="FunFam" id="3.30.70.270:FF:000020">
    <property type="entry name" value="Transposon Tf2-6 polyprotein-like Protein"/>
    <property type="match status" value="1"/>
</dbReference>
<keyword evidence="12" id="KW-1185">Reference proteome</keyword>
<dbReference type="InterPro" id="IPR001878">
    <property type="entry name" value="Znf_CCHC"/>
</dbReference>
<reference evidence="11 12" key="1">
    <citation type="submission" date="2024-05" db="EMBL/GenBank/DDBJ databases">
        <title>Genome sequencing and assembly of Indian major carp, Cirrhinus mrigala (Hamilton, 1822).</title>
        <authorList>
            <person name="Mohindra V."/>
            <person name="Chowdhury L.M."/>
            <person name="Lal K."/>
            <person name="Jena J.K."/>
        </authorList>
    </citation>
    <scope>NUCLEOTIDE SEQUENCE [LARGE SCALE GENOMIC DNA]</scope>
    <source>
        <strain evidence="11">CM1030</strain>
        <tissue evidence="11">Blood</tissue>
    </source>
</reference>
<evidence type="ECO:0000313" key="12">
    <source>
        <dbReference type="Proteomes" id="UP001529510"/>
    </source>
</evidence>
<feature type="domain" description="CCHC-type" evidence="9">
    <location>
        <begin position="250"/>
        <end position="265"/>
    </location>
</feature>
<dbReference type="InterPro" id="IPR036875">
    <property type="entry name" value="Znf_CCHC_sf"/>
</dbReference>
<feature type="non-terminal residue" evidence="11">
    <location>
        <position position="1"/>
    </location>
</feature>
<evidence type="ECO:0000256" key="7">
    <source>
        <dbReference type="PROSITE-ProRule" id="PRU00047"/>
    </source>
</evidence>
<dbReference type="PANTHER" id="PTHR37984:SF5">
    <property type="entry name" value="PROTEIN NYNRIN-LIKE"/>
    <property type="match status" value="1"/>
</dbReference>
<keyword evidence="7" id="KW-0862">Zinc</keyword>
<dbReference type="Gene3D" id="4.10.60.10">
    <property type="entry name" value="Zinc finger, CCHC-type"/>
    <property type="match status" value="1"/>
</dbReference>
<evidence type="ECO:0000256" key="3">
    <source>
        <dbReference type="ARBA" id="ARBA00022679"/>
    </source>
</evidence>
<evidence type="ECO:0000259" key="9">
    <source>
        <dbReference type="PROSITE" id="PS50158"/>
    </source>
</evidence>
<protein>
    <recommendedName>
        <fullName evidence="2">ribonuclease H</fullName>
        <ecNumber evidence="2">3.1.26.4</ecNumber>
    </recommendedName>
</protein>
<dbReference type="Gene3D" id="3.10.10.10">
    <property type="entry name" value="HIV Type 1 Reverse Transcriptase, subunit A, domain 1"/>
    <property type="match status" value="1"/>
</dbReference>
<keyword evidence="7" id="KW-0863">Zinc-finger</keyword>
<accession>A0ABD0RJ57</accession>
<dbReference type="PROSITE" id="PS50878">
    <property type="entry name" value="RT_POL"/>
    <property type="match status" value="1"/>
</dbReference>
<dbReference type="InterPro" id="IPR000477">
    <property type="entry name" value="RT_dom"/>
</dbReference>
<comment type="caution">
    <text evidence="11">The sequence shown here is derived from an EMBL/GenBank/DDBJ whole genome shotgun (WGS) entry which is preliminary data.</text>
</comment>
<feature type="non-terminal residue" evidence="11">
    <location>
        <position position="725"/>
    </location>
</feature>
<proteinExistence type="inferred from homology"/>
<feature type="region of interest" description="Disordered" evidence="8">
    <location>
        <begin position="218"/>
        <end position="238"/>
    </location>
</feature>
<dbReference type="EC" id="3.1.26.4" evidence="2"/>
<dbReference type="CDD" id="cd00303">
    <property type="entry name" value="retropepsin_like"/>
    <property type="match status" value="1"/>
</dbReference>
<dbReference type="InterPro" id="IPR045358">
    <property type="entry name" value="Ty3_capsid"/>
</dbReference>
<dbReference type="InterPro" id="IPR021109">
    <property type="entry name" value="Peptidase_aspartic_dom_sf"/>
</dbReference>
<dbReference type="Pfam" id="PF19259">
    <property type="entry name" value="Ty3_capsid"/>
    <property type="match status" value="1"/>
</dbReference>
<dbReference type="Gene3D" id="3.30.70.270">
    <property type="match status" value="2"/>
</dbReference>
<keyword evidence="6" id="KW-0378">Hydrolase</keyword>
<evidence type="ECO:0000256" key="6">
    <source>
        <dbReference type="ARBA" id="ARBA00022759"/>
    </source>
</evidence>
<dbReference type="GO" id="GO:0016779">
    <property type="term" value="F:nucleotidyltransferase activity"/>
    <property type="evidence" value="ECO:0007669"/>
    <property type="project" value="UniProtKB-KW"/>
</dbReference>
<dbReference type="PROSITE" id="PS50158">
    <property type="entry name" value="ZF_CCHC"/>
    <property type="match status" value="1"/>
</dbReference>
<feature type="domain" description="Reverse transcriptase" evidence="10">
    <location>
        <begin position="451"/>
        <end position="628"/>
    </location>
</feature>
<dbReference type="SUPFAM" id="SSF57756">
    <property type="entry name" value="Retrovirus zinc finger-like domains"/>
    <property type="match status" value="1"/>
</dbReference>
<keyword evidence="5" id="KW-0540">Nuclease</keyword>
<name>A0ABD0RJ57_CIRMR</name>
<dbReference type="AlphaFoldDB" id="A0ABD0RJ57"/>
<dbReference type="SUPFAM" id="SSF56672">
    <property type="entry name" value="DNA/RNA polymerases"/>
    <property type="match status" value="1"/>
</dbReference>
<dbReference type="SMART" id="SM00343">
    <property type="entry name" value="ZnF_C2HC"/>
    <property type="match status" value="1"/>
</dbReference>
<evidence type="ECO:0000256" key="8">
    <source>
        <dbReference type="SAM" id="MobiDB-lite"/>
    </source>
</evidence>
<dbReference type="InterPro" id="IPR043128">
    <property type="entry name" value="Rev_trsase/Diguanyl_cyclase"/>
</dbReference>
<dbReference type="Proteomes" id="UP001529510">
    <property type="component" value="Unassembled WGS sequence"/>
</dbReference>
<dbReference type="InterPro" id="IPR043502">
    <property type="entry name" value="DNA/RNA_pol_sf"/>
</dbReference>
<dbReference type="InterPro" id="IPR050951">
    <property type="entry name" value="Retrovirus_Pol_polyprotein"/>
</dbReference>
<dbReference type="EMBL" id="JAMKFB020000003">
    <property type="protein sequence ID" value="KAL0198381.1"/>
    <property type="molecule type" value="Genomic_DNA"/>
</dbReference>
<dbReference type="CDD" id="cd01647">
    <property type="entry name" value="RT_LTR"/>
    <property type="match status" value="1"/>
</dbReference>
<keyword evidence="4" id="KW-0548">Nucleotidyltransferase</keyword>
<keyword evidence="3" id="KW-0808">Transferase</keyword>
<dbReference type="GO" id="GO:0008270">
    <property type="term" value="F:zinc ion binding"/>
    <property type="evidence" value="ECO:0007669"/>
    <property type="project" value="UniProtKB-KW"/>
</dbReference>
<sequence length="725" mass="81555">RPDHTKMSTEAPATTDPFLELVNAIKAALIPTPTPSSASGSPMAVHAKFAGEATECSGFLLQVNLYIQMQPQQFPSEKAKVAFLTSLLTSKALQWAKAIWNSNNRIINSYELFTNHFSEVFSTATGTLSTSDQLFRLRQGSTDVNEYTLHFRTLAPASIWSEVALRGAYRQGLNPEICAAMAIYDDSIGLESFLQRTTRVVQQLAACQPTVTAPQSASVVASTPVPEPMQVDSTRLSRSERNRRLSQGLCLYCGQQGHLLRNCPNRPPRPVVSTILSDIETANLTLLSATLYTSNRSLPVSALIGSGSSGNFISTKCLKELQLPRHRHHQIYSVTTIQGKPLGRGVVRHSSPFITMQIGLFHSEDLRFLVLEDSTVDIILGHPCIPTTVASTQIESPEPAIMPEIPAEYRAYQDVFSKLAATHLPPHRPWDCAIDLLPGAQLPKGRIYPLSIPEHQAMENYIREPRIHPPIYLTGRFELLLHGQLNSQIIQQPYPLPLVPAALKELRGSQVFTKLDLRSAYNLVHIHEGDEWKTAFITPTGHYEYLVMPYGLSVSPSVFHTFMNEVFREFLHRFVVVYIDILIYSQNMAEHRQHVQQVLQKLRHHQLYLKLEKCEFHKSSVQFLGYNINSEGVLMDQGKVDAIQNWPQPDSIKALQRFLGFANFYHRFIKDYSSIIAPLTSLLRGRPRRLTWDPVAHEAFQHIKKLFSTAPLLQHPDPNLPFTVK</sequence>
<organism evidence="11 12">
    <name type="scientific">Cirrhinus mrigala</name>
    <name type="common">Mrigala</name>
    <dbReference type="NCBI Taxonomy" id="683832"/>
    <lineage>
        <taxon>Eukaryota</taxon>
        <taxon>Metazoa</taxon>
        <taxon>Chordata</taxon>
        <taxon>Craniata</taxon>
        <taxon>Vertebrata</taxon>
        <taxon>Euteleostomi</taxon>
        <taxon>Actinopterygii</taxon>
        <taxon>Neopterygii</taxon>
        <taxon>Teleostei</taxon>
        <taxon>Ostariophysi</taxon>
        <taxon>Cypriniformes</taxon>
        <taxon>Cyprinidae</taxon>
        <taxon>Labeoninae</taxon>
        <taxon>Labeonini</taxon>
        <taxon>Cirrhinus</taxon>
    </lineage>
</organism>
<evidence type="ECO:0000256" key="1">
    <source>
        <dbReference type="ARBA" id="ARBA00010879"/>
    </source>
</evidence>
<dbReference type="PANTHER" id="PTHR37984">
    <property type="entry name" value="PROTEIN CBG26694"/>
    <property type="match status" value="1"/>
</dbReference>
<evidence type="ECO:0000256" key="2">
    <source>
        <dbReference type="ARBA" id="ARBA00012180"/>
    </source>
</evidence>
<dbReference type="Pfam" id="PF13650">
    <property type="entry name" value="Asp_protease_2"/>
    <property type="match status" value="1"/>
</dbReference>
<evidence type="ECO:0000256" key="4">
    <source>
        <dbReference type="ARBA" id="ARBA00022695"/>
    </source>
</evidence>
<evidence type="ECO:0000313" key="11">
    <source>
        <dbReference type="EMBL" id="KAL0198381.1"/>
    </source>
</evidence>
<dbReference type="Gene3D" id="2.40.70.10">
    <property type="entry name" value="Acid Proteases"/>
    <property type="match status" value="1"/>
</dbReference>
<evidence type="ECO:0000259" key="10">
    <source>
        <dbReference type="PROSITE" id="PS50878"/>
    </source>
</evidence>
<gene>
    <name evidence="11" type="ORF">M9458_006921</name>
</gene>
<dbReference type="Pfam" id="PF00078">
    <property type="entry name" value="RVT_1"/>
    <property type="match status" value="1"/>
</dbReference>
<keyword evidence="7" id="KW-0479">Metal-binding</keyword>
<evidence type="ECO:0000256" key="5">
    <source>
        <dbReference type="ARBA" id="ARBA00022722"/>
    </source>
</evidence>
<dbReference type="GO" id="GO:0004523">
    <property type="term" value="F:RNA-DNA hybrid ribonuclease activity"/>
    <property type="evidence" value="ECO:0007669"/>
    <property type="project" value="UniProtKB-EC"/>
</dbReference>